<dbReference type="EMBL" id="DS113368">
    <property type="protein sequence ID" value="EAY08896.1"/>
    <property type="molecule type" value="Genomic_DNA"/>
</dbReference>
<accession>A2EEI9</accession>
<reference evidence="2" key="2">
    <citation type="journal article" date="2007" name="Science">
        <title>Draft genome sequence of the sexually transmitted pathogen Trichomonas vaginalis.</title>
        <authorList>
            <person name="Carlton J.M."/>
            <person name="Hirt R.P."/>
            <person name="Silva J.C."/>
            <person name="Delcher A.L."/>
            <person name="Schatz M."/>
            <person name="Zhao Q."/>
            <person name="Wortman J.R."/>
            <person name="Bidwell S.L."/>
            <person name="Alsmark U.C.M."/>
            <person name="Besteiro S."/>
            <person name="Sicheritz-Ponten T."/>
            <person name="Noel C.J."/>
            <person name="Dacks J.B."/>
            <person name="Foster P.G."/>
            <person name="Simillion C."/>
            <person name="Van de Peer Y."/>
            <person name="Miranda-Saavedra D."/>
            <person name="Barton G.J."/>
            <person name="Westrop G.D."/>
            <person name="Mueller S."/>
            <person name="Dessi D."/>
            <person name="Fiori P.L."/>
            <person name="Ren Q."/>
            <person name="Paulsen I."/>
            <person name="Zhang H."/>
            <person name="Bastida-Corcuera F.D."/>
            <person name="Simoes-Barbosa A."/>
            <person name="Brown M.T."/>
            <person name="Hayes R.D."/>
            <person name="Mukherjee M."/>
            <person name="Okumura C.Y."/>
            <person name="Schneider R."/>
            <person name="Smith A.J."/>
            <person name="Vanacova S."/>
            <person name="Villalvazo M."/>
            <person name="Haas B.J."/>
            <person name="Pertea M."/>
            <person name="Feldblyum T.V."/>
            <person name="Utterback T.R."/>
            <person name="Shu C.L."/>
            <person name="Osoegawa K."/>
            <person name="de Jong P.J."/>
            <person name="Hrdy I."/>
            <person name="Horvathova L."/>
            <person name="Zubacova Z."/>
            <person name="Dolezal P."/>
            <person name="Malik S.B."/>
            <person name="Logsdon J.M. Jr."/>
            <person name="Henze K."/>
            <person name="Gupta A."/>
            <person name="Wang C.C."/>
            <person name="Dunne R.L."/>
            <person name="Upcroft J.A."/>
            <person name="Upcroft P."/>
            <person name="White O."/>
            <person name="Salzberg S.L."/>
            <person name="Tang P."/>
            <person name="Chiu C.-H."/>
            <person name="Lee Y.-S."/>
            <person name="Embley T.M."/>
            <person name="Coombs G.H."/>
            <person name="Mottram J.C."/>
            <person name="Tachezy J."/>
            <person name="Fraser-Liggett C.M."/>
            <person name="Johnson P.J."/>
        </authorList>
    </citation>
    <scope>NUCLEOTIDE SEQUENCE [LARGE SCALE GENOMIC DNA]</scope>
    <source>
        <strain evidence="2">G3</strain>
    </source>
</reference>
<protein>
    <submittedName>
        <fullName evidence="2">Uncharacterized protein</fullName>
    </submittedName>
</protein>
<dbReference type="InParanoid" id="A2EEI9"/>
<dbReference type="KEGG" id="tva:4766804"/>
<feature type="compositionally biased region" description="Basic and acidic residues" evidence="1">
    <location>
        <begin position="9"/>
        <end position="24"/>
    </location>
</feature>
<evidence type="ECO:0000313" key="3">
    <source>
        <dbReference type="Proteomes" id="UP000001542"/>
    </source>
</evidence>
<sequence>MRSSNNSKKSTERHRSIIGESRDDSENEQWTPDNEENSKLSNYESDDDLSNEKRRRIRKKGRKAKFLVDQLLYDQQVFANQQQMMQYQAQQVMVPQQIPNITVQYEPVHYSAQFNRNLPDLESVNPNHIPGSFDLVPRGSY</sequence>
<proteinExistence type="predicted"/>
<dbReference type="VEuPathDB" id="TrichDB:TVAG_464440"/>
<organism evidence="2 3">
    <name type="scientific">Trichomonas vaginalis (strain ATCC PRA-98 / G3)</name>
    <dbReference type="NCBI Taxonomy" id="412133"/>
    <lineage>
        <taxon>Eukaryota</taxon>
        <taxon>Metamonada</taxon>
        <taxon>Parabasalia</taxon>
        <taxon>Trichomonadida</taxon>
        <taxon>Trichomonadidae</taxon>
        <taxon>Trichomonas</taxon>
    </lineage>
</organism>
<reference evidence="2" key="1">
    <citation type="submission" date="2006-10" db="EMBL/GenBank/DDBJ databases">
        <authorList>
            <person name="Amadeo P."/>
            <person name="Zhao Q."/>
            <person name="Wortman J."/>
            <person name="Fraser-Liggett C."/>
            <person name="Carlton J."/>
        </authorList>
    </citation>
    <scope>NUCLEOTIDE SEQUENCE</scope>
    <source>
        <strain evidence="2">G3</strain>
    </source>
</reference>
<feature type="region of interest" description="Disordered" evidence="1">
    <location>
        <begin position="1"/>
        <end position="60"/>
    </location>
</feature>
<dbReference type="AlphaFoldDB" id="A2EEI9"/>
<dbReference type="Proteomes" id="UP000001542">
    <property type="component" value="Unassembled WGS sequence"/>
</dbReference>
<name>A2EEI9_TRIV3</name>
<gene>
    <name evidence="2" type="ORF">TVAG_464440</name>
</gene>
<evidence type="ECO:0000313" key="2">
    <source>
        <dbReference type="EMBL" id="EAY08896.1"/>
    </source>
</evidence>
<dbReference type="VEuPathDB" id="TrichDB:TVAGG3_1054740"/>
<dbReference type="RefSeq" id="XP_001321119.1">
    <property type="nucleotide sequence ID" value="XM_001321084.1"/>
</dbReference>
<keyword evidence="3" id="KW-1185">Reference proteome</keyword>
<evidence type="ECO:0000256" key="1">
    <source>
        <dbReference type="SAM" id="MobiDB-lite"/>
    </source>
</evidence>